<proteinExistence type="predicted"/>
<name>A0A6L2LCV6_TANCI</name>
<dbReference type="EMBL" id="BKCJ010004196">
    <property type="protein sequence ID" value="GEU59583.1"/>
    <property type="molecule type" value="Genomic_DNA"/>
</dbReference>
<protein>
    <submittedName>
        <fullName evidence="2">Uncharacterized protein</fullName>
    </submittedName>
</protein>
<comment type="caution">
    <text evidence="2">The sequence shown here is derived from an EMBL/GenBank/DDBJ whole genome shotgun (WGS) entry which is preliminary data.</text>
</comment>
<reference evidence="2" key="1">
    <citation type="journal article" date="2019" name="Sci. Rep.">
        <title>Draft genome of Tanacetum cinerariifolium, the natural source of mosquito coil.</title>
        <authorList>
            <person name="Yamashiro T."/>
            <person name="Shiraishi A."/>
            <person name="Satake H."/>
            <person name="Nakayama K."/>
        </authorList>
    </citation>
    <scope>NUCLEOTIDE SEQUENCE</scope>
</reference>
<evidence type="ECO:0000313" key="2">
    <source>
        <dbReference type="EMBL" id="GEU59583.1"/>
    </source>
</evidence>
<feature type="compositionally biased region" description="Pro residues" evidence="1">
    <location>
        <begin position="160"/>
        <end position="171"/>
    </location>
</feature>
<feature type="compositionally biased region" description="Low complexity" evidence="1">
    <location>
        <begin position="172"/>
        <end position="188"/>
    </location>
</feature>
<sequence length="275" mass="30509">MTTTTILPPPPQPQQSTGDPTLMKRIDELEQHMANLLQYNLALEERLDKHGSRLYKLKNLNILHQVSKAIDEIVTDAVDWAMQALLRARFSDLPVVDIKEILQQQMFEDKSYEAHEDQKKLYDALEKSIERDYSDQLLSNLEEARQKKRKRRDVPRTPSGSPPPQPPPLPPSAGASGAPGTSGASGSSQFPLPPPLPPPSTDTSRSAQHQGSKALSSSKSAASAPQSMAWTTSDIRYESADVKNHLAYLGYVLQITYIRSGIKKSNKLSNKVFLL</sequence>
<gene>
    <name evidence="2" type="ORF">Tci_031561</name>
</gene>
<accession>A0A6L2LCV6</accession>
<feature type="compositionally biased region" description="Pro residues" evidence="1">
    <location>
        <begin position="191"/>
        <end position="200"/>
    </location>
</feature>
<organism evidence="2">
    <name type="scientific">Tanacetum cinerariifolium</name>
    <name type="common">Dalmatian daisy</name>
    <name type="synonym">Chrysanthemum cinerariifolium</name>
    <dbReference type="NCBI Taxonomy" id="118510"/>
    <lineage>
        <taxon>Eukaryota</taxon>
        <taxon>Viridiplantae</taxon>
        <taxon>Streptophyta</taxon>
        <taxon>Embryophyta</taxon>
        <taxon>Tracheophyta</taxon>
        <taxon>Spermatophyta</taxon>
        <taxon>Magnoliopsida</taxon>
        <taxon>eudicotyledons</taxon>
        <taxon>Gunneridae</taxon>
        <taxon>Pentapetalae</taxon>
        <taxon>asterids</taxon>
        <taxon>campanulids</taxon>
        <taxon>Asterales</taxon>
        <taxon>Asteraceae</taxon>
        <taxon>Asteroideae</taxon>
        <taxon>Anthemideae</taxon>
        <taxon>Anthemidinae</taxon>
        <taxon>Tanacetum</taxon>
    </lineage>
</organism>
<feature type="compositionally biased region" description="Low complexity" evidence="1">
    <location>
        <begin position="212"/>
        <end position="224"/>
    </location>
</feature>
<dbReference type="AlphaFoldDB" id="A0A6L2LCV6"/>
<evidence type="ECO:0000256" key="1">
    <source>
        <dbReference type="SAM" id="MobiDB-lite"/>
    </source>
</evidence>
<feature type="region of interest" description="Disordered" evidence="1">
    <location>
        <begin position="143"/>
        <end position="226"/>
    </location>
</feature>
<feature type="compositionally biased region" description="Polar residues" evidence="1">
    <location>
        <begin position="201"/>
        <end position="211"/>
    </location>
</feature>